<feature type="region of interest" description="Disordered" evidence="1">
    <location>
        <begin position="576"/>
        <end position="638"/>
    </location>
</feature>
<feature type="region of interest" description="Disordered" evidence="1">
    <location>
        <begin position="207"/>
        <end position="254"/>
    </location>
</feature>
<feature type="compositionally biased region" description="Low complexity" evidence="1">
    <location>
        <begin position="350"/>
        <end position="365"/>
    </location>
</feature>
<feature type="chain" id="PRO_5041318909" description="Ubiquitin-like domain-containing protein" evidence="2">
    <location>
        <begin position="25"/>
        <end position="726"/>
    </location>
</feature>
<organism evidence="4 5">
    <name type="scientific">Immersiella caudata</name>
    <dbReference type="NCBI Taxonomy" id="314043"/>
    <lineage>
        <taxon>Eukaryota</taxon>
        <taxon>Fungi</taxon>
        <taxon>Dikarya</taxon>
        <taxon>Ascomycota</taxon>
        <taxon>Pezizomycotina</taxon>
        <taxon>Sordariomycetes</taxon>
        <taxon>Sordariomycetidae</taxon>
        <taxon>Sordariales</taxon>
        <taxon>Lasiosphaeriaceae</taxon>
        <taxon>Immersiella</taxon>
    </lineage>
</organism>
<dbReference type="AlphaFoldDB" id="A0AA39WYL1"/>
<feature type="region of interest" description="Disordered" evidence="1">
    <location>
        <begin position="702"/>
        <end position="726"/>
    </location>
</feature>
<evidence type="ECO:0000259" key="3">
    <source>
        <dbReference type="Pfam" id="PF22893"/>
    </source>
</evidence>
<protein>
    <recommendedName>
        <fullName evidence="3">Ubiquitin-like domain-containing protein</fullName>
    </recommendedName>
</protein>
<proteinExistence type="predicted"/>
<keyword evidence="5" id="KW-1185">Reference proteome</keyword>
<feature type="domain" description="Ubiquitin-like" evidence="3">
    <location>
        <begin position="498"/>
        <end position="577"/>
    </location>
</feature>
<feature type="compositionally biased region" description="Polar residues" evidence="1">
    <location>
        <begin position="223"/>
        <end position="232"/>
    </location>
</feature>
<feature type="compositionally biased region" description="Acidic residues" evidence="1">
    <location>
        <begin position="713"/>
        <end position="726"/>
    </location>
</feature>
<dbReference type="EMBL" id="JAULSU010000003">
    <property type="protein sequence ID" value="KAK0623727.1"/>
    <property type="molecule type" value="Genomic_DNA"/>
</dbReference>
<name>A0AA39WYL1_9PEZI</name>
<dbReference type="InterPro" id="IPR054464">
    <property type="entry name" value="ULD_fung"/>
</dbReference>
<sequence>MADPLSITASVVGVVSFGLRLATALQTYSEIASEADDALHDIIFDINGTASALRQLSELIESDKLVASEQGRRPIFKDAGEAEIRGIALKLEKVYKTIVVLVQKATSTKPATASLGSNVVIDPSAIKPFTSFSKAKWPWLAPRVDRCQTQLRWLKISLLINLQIADLAQVHLQTGPRAPGTFDQEVALRSAAETLRHRQLSLARKMAARQEKEKNCKAGPGSVASTEKTSPEASPVVKSSKLAPPPLPSAKHSAGVPPAIPVSIHTPASANTRVLSSDYTVVVNATRTLPDGGAPTLSARFPLASAEAVSEKQYENPRSQLPQESQGSQRVDGEANSPEQAQELHPPDHPAAGEPVAEAASPPAVQQRASSRLLPSFLRDWAPSIFGSPSKFLSDTPSDELEAYMTEQGAADVPAKIPFGHQRLAFGLKRTLKAKHGSTWQQYVQMTPTQRQLVDQVTKFARVQSGHVRTCLGVQEIKTEGKQPCYLIFFSLSEPPLPIYFTDCLGRNFKVPFEHCKAWDDMRSLIEQSFTYVPTLSADVRTGNYDLFAPNREYYYMPSSWTTVLRPGDKIRMEMRPPLHPKPFAHPAPRPPGAPPPNGWVGGWAGTGPRLKDVQPGGAPGRLFSRRGPSAYDFDSSDGSKPVVMMKFPVASENENEIREDEEDDLCVVDFVAESKKGEEDGVADLLRRFTHIEDVTSETIGEVGRIAREDRMESDDEGDSSDSSA</sequence>
<feature type="region of interest" description="Disordered" evidence="1">
    <location>
        <begin position="308"/>
        <end position="368"/>
    </location>
</feature>
<evidence type="ECO:0000256" key="1">
    <source>
        <dbReference type="SAM" id="MobiDB-lite"/>
    </source>
</evidence>
<gene>
    <name evidence="4" type="ORF">B0T14DRAFT_495159</name>
</gene>
<accession>A0AA39WYL1</accession>
<dbReference type="Pfam" id="PF22893">
    <property type="entry name" value="ULD_2"/>
    <property type="match status" value="1"/>
</dbReference>
<feature type="signal peptide" evidence="2">
    <location>
        <begin position="1"/>
        <end position="24"/>
    </location>
</feature>
<keyword evidence="2" id="KW-0732">Signal</keyword>
<evidence type="ECO:0000313" key="4">
    <source>
        <dbReference type="EMBL" id="KAK0623727.1"/>
    </source>
</evidence>
<reference evidence="4" key="1">
    <citation type="submission" date="2023-06" db="EMBL/GenBank/DDBJ databases">
        <title>Genome-scale phylogeny and comparative genomics of the fungal order Sordariales.</title>
        <authorList>
            <consortium name="Lawrence Berkeley National Laboratory"/>
            <person name="Hensen N."/>
            <person name="Bonometti L."/>
            <person name="Westerberg I."/>
            <person name="Brannstrom I.O."/>
            <person name="Guillou S."/>
            <person name="Cros-Aarteil S."/>
            <person name="Calhoun S."/>
            <person name="Haridas S."/>
            <person name="Kuo A."/>
            <person name="Mondo S."/>
            <person name="Pangilinan J."/>
            <person name="Riley R."/>
            <person name="Labutti K."/>
            <person name="Andreopoulos B."/>
            <person name="Lipzen A."/>
            <person name="Chen C."/>
            <person name="Yanf M."/>
            <person name="Daum C."/>
            <person name="Ng V."/>
            <person name="Clum A."/>
            <person name="Steindorff A."/>
            <person name="Ohm R."/>
            <person name="Martin F."/>
            <person name="Silar P."/>
            <person name="Natvig D."/>
            <person name="Lalanne C."/>
            <person name="Gautier V."/>
            <person name="Ament-Velasquez S.L."/>
            <person name="Kruys A."/>
            <person name="Hutchinson M.I."/>
            <person name="Powell A.J."/>
            <person name="Barry K."/>
            <person name="Miller A.N."/>
            <person name="Grigoriev I.V."/>
            <person name="Debuchy R."/>
            <person name="Gladieux P."/>
            <person name="Thoren M.H."/>
            <person name="Johannesson H."/>
        </authorList>
    </citation>
    <scope>NUCLEOTIDE SEQUENCE</scope>
    <source>
        <strain evidence="4">CBS 606.72</strain>
    </source>
</reference>
<feature type="compositionally biased region" description="Pro residues" evidence="1">
    <location>
        <begin position="578"/>
        <end position="598"/>
    </location>
</feature>
<feature type="compositionally biased region" description="Polar residues" evidence="1">
    <location>
        <begin position="316"/>
        <end position="329"/>
    </location>
</feature>
<evidence type="ECO:0000313" key="5">
    <source>
        <dbReference type="Proteomes" id="UP001175000"/>
    </source>
</evidence>
<comment type="caution">
    <text evidence="4">The sequence shown here is derived from an EMBL/GenBank/DDBJ whole genome shotgun (WGS) entry which is preliminary data.</text>
</comment>
<dbReference type="Proteomes" id="UP001175000">
    <property type="component" value="Unassembled WGS sequence"/>
</dbReference>
<evidence type="ECO:0000256" key="2">
    <source>
        <dbReference type="SAM" id="SignalP"/>
    </source>
</evidence>